<proteinExistence type="predicted"/>
<evidence type="ECO:0000313" key="1">
    <source>
        <dbReference type="EMBL" id="QEG09430.1"/>
    </source>
</evidence>
<dbReference type="Proteomes" id="UP000322840">
    <property type="component" value="Segment"/>
</dbReference>
<protein>
    <submittedName>
        <fullName evidence="1">Major tail protein</fullName>
    </submittedName>
</protein>
<evidence type="ECO:0000313" key="2">
    <source>
        <dbReference type="Proteomes" id="UP000322840"/>
    </source>
</evidence>
<name>A0A5B9NBQ5_9CAUD</name>
<gene>
    <name evidence="1" type="ORF">CPT_Saba_057</name>
</gene>
<accession>A0A5B9NBQ5</accession>
<organism evidence="1 2">
    <name type="scientific">Proteus phage Saba</name>
    <dbReference type="NCBI Taxonomy" id="2596672"/>
    <lineage>
        <taxon>Viruses</taxon>
        <taxon>Duplodnaviria</taxon>
        <taxon>Heunggongvirae</taxon>
        <taxon>Uroviricota</taxon>
        <taxon>Caudoviricetes</taxon>
        <taxon>Casjensviridae</taxon>
        <taxon>Cenphatecvirus</taxon>
        <taxon>Cenphatecvirus saba</taxon>
    </lineage>
</organism>
<dbReference type="EMBL" id="MN062188">
    <property type="protein sequence ID" value="QEG09430.1"/>
    <property type="molecule type" value="Genomic_DNA"/>
</dbReference>
<sequence length="399" mass="43516">MAKQCSQNNDQNYVVGRGRLFFDKFKDGCNVSETGELYFGNTPELSLSSDTETLDHYSSDHGLREKDLTVMLEHSRSGSFVTDNISKDNLALFFLGDRTNITQTQVTGAKEIFENATRGRFLQLGTSDEIPMGVRNVENLKVFVADSDVSVNLGEGDIEASESIVSVPLFGNIDYDLALGRLYIEPTSEAIKDGQQLIVQYDVKAQKREVVIARNRMIYGSLRFISDNPVGENKSYFWPKVMLQPDGDYALKGDDWQQIGFTFSVLRLNRKVEQVYIEVANLAAEGGEDPKPQPENKKLAITVSGNSIASGEKVTLTATATIDGAAAKDIPVKWSVVGAGVTVDFDDGKDNGVTGTNGKLEKSASLTNTTDEEVAVKVKCSADGYTTTPTEVTVTVAPK</sequence>
<keyword evidence="2" id="KW-1185">Reference proteome</keyword>
<reference evidence="2" key="1">
    <citation type="submission" date="2019-06" db="EMBL/GenBank/DDBJ databases">
        <title>The Complete Genome of Proteus mirabilis Siphophage Saba.</title>
        <authorList>
            <person name="Nyugen J."/>
            <person name="Harb L."/>
            <person name="Moreland R."/>
            <person name="Liu M."/>
            <person name="Ramsey J."/>
        </authorList>
    </citation>
    <scope>NUCLEOTIDE SEQUENCE [LARGE SCALE GENOMIC DNA]</scope>
</reference>